<gene>
    <name evidence="3" type="ORF">MPH_10007</name>
</gene>
<accession>K2RRB7</accession>
<proteinExistence type="inferred from homology"/>
<organism evidence="3 4">
    <name type="scientific">Macrophomina phaseolina (strain MS6)</name>
    <name type="common">Charcoal rot fungus</name>
    <dbReference type="NCBI Taxonomy" id="1126212"/>
    <lineage>
        <taxon>Eukaryota</taxon>
        <taxon>Fungi</taxon>
        <taxon>Dikarya</taxon>
        <taxon>Ascomycota</taxon>
        <taxon>Pezizomycotina</taxon>
        <taxon>Dothideomycetes</taxon>
        <taxon>Dothideomycetes incertae sedis</taxon>
        <taxon>Botryosphaeriales</taxon>
        <taxon>Botryosphaeriaceae</taxon>
        <taxon>Macrophomina</taxon>
    </lineage>
</organism>
<keyword evidence="1" id="KW-0539">Nucleus</keyword>
<dbReference type="Pfam" id="PF05983">
    <property type="entry name" value="Med7"/>
    <property type="match status" value="1"/>
</dbReference>
<dbReference type="OrthoDB" id="10253553at2759"/>
<comment type="function">
    <text evidence="1">Component of the Mediator complex, a coactivator involved in the regulated transcription of nearly all RNA polymerase II-dependent genes. Mediator functions as a bridge to convey information from gene-specific regulatory proteins to the basal RNA polymerase II transcription machinery.</text>
</comment>
<comment type="caution">
    <text evidence="3">The sequence shown here is derived from an EMBL/GenBank/DDBJ whole genome shotgun (WGS) entry which is preliminary data.</text>
</comment>
<dbReference type="Proteomes" id="UP000007129">
    <property type="component" value="Unassembled WGS sequence"/>
</dbReference>
<feature type="region of interest" description="Disordered" evidence="2">
    <location>
        <begin position="1"/>
        <end position="102"/>
    </location>
</feature>
<comment type="subcellular location">
    <subcellularLocation>
        <location evidence="1">Nucleus</location>
    </subcellularLocation>
</comment>
<name>K2RRB7_MACPH</name>
<dbReference type="STRING" id="1126212.K2RRB7"/>
<dbReference type="AlphaFoldDB" id="K2RRB7"/>
<evidence type="ECO:0000313" key="3">
    <source>
        <dbReference type="EMBL" id="EKG12764.1"/>
    </source>
</evidence>
<reference evidence="3 4" key="1">
    <citation type="journal article" date="2012" name="BMC Genomics">
        <title>Tools to kill: Genome of one of the most destructive plant pathogenic fungi Macrophomina phaseolina.</title>
        <authorList>
            <person name="Islam M.S."/>
            <person name="Haque M.S."/>
            <person name="Islam M.M."/>
            <person name="Emdad E.M."/>
            <person name="Halim A."/>
            <person name="Hossen Q.M.M."/>
            <person name="Hossain M.Z."/>
            <person name="Ahmed B."/>
            <person name="Rahim S."/>
            <person name="Rahman M.S."/>
            <person name="Alam M.M."/>
            <person name="Hou S."/>
            <person name="Wan X."/>
            <person name="Saito J.A."/>
            <person name="Alam M."/>
        </authorList>
    </citation>
    <scope>NUCLEOTIDE SEQUENCE [LARGE SCALE GENOMIC DNA]</scope>
    <source>
        <strain evidence="3 4">MS6</strain>
    </source>
</reference>
<dbReference type="GO" id="GO:0016592">
    <property type="term" value="C:mediator complex"/>
    <property type="evidence" value="ECO:0007669"/>
    <property type="project" value="InterPro"/>
</dbReference>
<comment type="subunit">
    <text evidence="1">Component of the Mediator complex.</text>
</comment>
<dbReference type="Gene3D" id="6.10.140.1520">
    <property type="match status" value="1"/>
</dbReference>
<dbReference type="InterPro" id="IPR009244">
    <property type="entry name" value="Mediatior_Med7"/>
</dbReference>
<evidence type="ECO:0000313" key="4">
    <source>
        <dbReference type="Proteomes" id="UP000007129"/>
    </source>
</evidence>
<dbReference type="HOGENOM" id="CLU_2278004_0_0_1"/>
<keyword evidence="1" id="KW-0804">Transcription</keyword>
<evidence type="ECO:0000256" key="1">
    <source>
        <dbReference type="RuleBase" id="RU364060"/>
    </source>
</evidence>
<dbReference type="EMBL" id="AHHD01000426">
    <property type="protein sequence ID" value="EKG12764.1"/>
    <property type="molecule type" value="Genomic_DNA"/>
</dbReference>
<keyword evidence="1" id="KW-0805">Transcription regulation</keyword>
<protein>
    <recommendedName>
        <fullName evidence="1">Mediator of RNA polymerase II transcription subunit 7</fullName>
    </recommendedName>
</protein>
<dbReference type="GO" id="GO:0003712">
    <property type="term" value="F:transcription coregulator activity"/>
    <property type="evidence" value="ECO:0007669"/>
    <property type="project" value="InterPro"/>
</dbReference>
<feature type="compositionally biased region" description="Polar residues" evidence="2">
    <location>
        <begin position="42"/>
        <end position="53"/>
    </location>
</feature>
<evidence type="ECO:0000256" key="2">
    <source>
        <dbReference type="SAM" id="MobiDB-lite"/>
    </source>
</evidence>
<dbReference type="GO" id="GO:0006357">
    <property type="term" value="P:regulation of transcription by RNA polymerase II"/>
    <property type="evidence" value="ECO:0007669"/>
    <property type="project" value="InterPro"/>
</dbReference>
<comment type="similarity">
    <text evidence="1">Belongs to the Mediator complex subunit 7 family.</text>
</comment>
<sequence>MADDNPDNLLSATFPAPPPFWKHFTPENRARLKELQDAAQPPSDQNDARQPQQAPRLADLPPELRYLQPPEPPANGKYRSFGDHYDVSSPKSFLPPEHAQRE</sequence>
<dbReference type="InParanoid" id="K2RRB7"/>
<dbReference type="VEuPathDB" id="FungiDB:MPH_10007"/>
<keyword evidence="1" id="KW-0010">Activator</keyword>
<feature type="compositionally biased region" description="Basic and acidic residues" evidence="2">
    <location>
        <begin position="24"/>
        <end position="36"/>
    </location>
</feature>